<dbReference type="InterPro" id="IPR028098">
    <property type="entry name" value="Glyco_trans_4-like_N"/>
</dbReference>
<evidence type="ECO:0000259" key="2">
    <source>
        <dbReference type="Pfam" id="PF13439"/>
    </source>
</evidence>
<evidence type="ECO:0000313" key="4">
    <source>
        <dbReference type="Proteomes" id="UP000033945"/>
    </source>
</evidence>
<evidence type="ECO:0000259" key="1">
    <source>
        <dbReference type="Pfam" id="PF00534"/>
    </source>
</evidence>
<comment type="caution">
    <text evidence="3">The sequence shown here is derived from an EMBL/GenBank/DDBJ whole genome shotgun (WGS) entry which is preliminary data.</text>
</comment>
<dbReference type="AlphaFoldDB" id="A0A0G1LUR9"/>
<sequence length="402" mass="45130">MSESNKKIKILYVITKSSWGGAQKYVYDLATNLSQNDFEIAVAAGGSGLLLEKLAERGVRTIKIPFLERDINPAKEIFSLISLFQIFRKENPDIVHLNSSKIGGLGAVAARLASFFTRRKIFVIFTAHGWGFNDDRFYFARVIIYFLQWLSVLFCDRVIAVSRAVLNQGMYFPFSKHKFFLIYNGVMPPQFLNQSQARKKLADLTRLDSARQVLLNKTDITGGEFPWLGTIAELTQNKGLNYLIETADLLKKSGHKFKIFILGGGEDEQKLKSQIIALDLEHEVFIAGFVPDAATYLKAFDIFVLPSTTEALTYALVEAGLADLPAVASRVGGLPEILEHQTSGILVKPKNPEALAEAIKTLIENPKLRKKYGETFKKKASQKFSFEKMLEETINLYRKTAL</sequence>
<proteinExistence type="predicted"/>
<dbReference type="SUPFAM" id="SSF53756">
    <property type="entry name" value="UDP-Glycosyltransferase/glycogen phosphorylase"/>
    <property type="match status" value="1"/>
</dbReference>
<dbReference type="Gene3D" id="3.40.50.2000">
    <property type="entry name" value="Glycogen Phosphorylase B"/>
    <property type="match status" value="2"/>
</dbReference>
<reference evidence="3 4" key="1">
    <citation type="journal article" date="2015" name="Nature">
        <title>rRNA introns, odd ribosomes, and small enigmatic genomes across a large radiation of phyla.</title>
        <authorList>
            <person name="Brown C.T."/>
            <person name="Hug L.A."/>
            <person name="Thomas B.C."/>
            <person name="Sharon I."/>
            <person name="Castelle C.J."/>
            <person name="Singh A."/>
            <person name="Wilkins M.J."/>
            <person name="Williams K.H."/>
            <person name="Banfield J.F."/>
        </authorList>
    </citation>
    <scope>NUCLEOTIDE SEQUENCE [LARGE SCALE GENOMIC DNA]</scope>
</reference>
<dbReference type="Pfam" id="PF13439">
    <property type="entry name" value="Glyco_transf_4"/>
    <property type="match status" value="1"/>
</dbReference>
<feature type="domain" description="Glycosyl transferase family 1" evidence="1">
    <location>
        <begin position="229"/>
        <end position="378"/>
    </location>
</feature>
<dbReference type="Proteomes" id="UP000033945">
    <property type="component" value="Unassembled WGS sequence"/>
</dbReference>
<feature type="domain" description="Glycosyltransferase subfamily 4-like N-terminal" evidence="2">
    <location>
        <begin position="19"/>
        <end position="186"/>
    </location>
</feature>
<dbReference type="Pfam" id="PF00534">
    <property type="entry name" value="Glycos_transf_1"/>
    <property type="match status" value="1"/>
</dbReference>
<dbReference type="EMBL" id="LCIT01000003">
    <property type="protein sequence ID" value="KKT63459.1"/>
    <property type="molecule type" value="Genomic_DNA"/>
</dbReference>
<dbReference type="InterPro" id="IPR001296">
    <property type="entry name" value="Glyco_trans_1"/>
</dbReference>
<dbReference type="PANTHER" id="PTHR12526">
    <property type="entry name" value="GLYCOSYLTRANSFERASE"/>
    <property type="match status" value="1"/>
</dbReference>
<dbReference type="GO" id="GO:0016757">
    <property type="term" value="F:glycosyltransferase activity"/>
    <property type="evidence" value="ECO:0007669"/>
    <property type="project" value="InterPro"/>
</dbReference>
<evidence type="ECO:0000313" key="3">
    <source>
        <dbReference type="EMBL" id="KKT63459.1"/>
    </source>
</evidence>
<accession>A0A0G1LUR9</accession>
<organism evidence="3 4">
    <name type="scientific">Candidatus Giovannonibacteria bacterium GW2011_GWA2_44_26</name>
    <dbReference type="NCBI Taxonomy" id="1618648"/>
    <lineage>
        <taxon>Bacteria</taxon>
        <taxon>Candidatus Giovannoniibacteriota</taxon>
    </lineage>
</organism>
<name>A0A0G1LUR9_9BACT</name>
<protein>
    <submittedName>
        <fullName evidence="3">Putative membrane protein</fullName>
    </submittedName>
</protein>
<dbReference type="CDD" id="cd03808">
    <property type="entry name" value="GT4_CapM-like"/>
    <property type="match status" value="1"/>
</dbReference>
<dbReference type="PANTHER" id="PTHR12526:SF630">
    <property type="entry name" value="GLYCOSYLTRANSFERASE"/>
    <property type="match status" value="1"/>
</dbReference>
<gene>
    <name evidence="3" type="ORF">UW55_C0003G0027</name>
</gene>